<gene>
    <name evidence="1" type="ORF">F8M41_010485</name>
</gene>
<keyword evidence="2" id="KW-1185">Reference proteome</keyword>
<name>A0A8H4A0Z9_GIGMA</name>
<dbReference type="Proteomes" id="UP000439903">
    <property type="component" value="Unassembled WGS sequence"/>
</dbReference>
<protein>
    <submittedName>
        <fullName evidence="1">Uncharacterized protein</fullName>
    </submittedName>
</protein>
<dbReference type="EMBL" id="WTPW01002183">
    <property type="protein sequence ID" value="KAF0392718.1"/>
    <property type="molecule type" value="Genomic_DNA"/>
</dbReference>
<reference evidence="1 2" key="1">
    <citation type="journal article" date="2019" name="Environ. Microbiol.">
        <title>At the nexus of three kingdoms: the genome of the mycorrhizal fungus Gigaspora margarita provides insights into plant, endobacterial and fungal interactions.</title>
        <authorList>
            <person name="Venice F."/>
            <person name="Ghignone S."/>
            <person name="Salvioli di Fossalunga A."/>
            <person name="Amselem J."/>
            <person name="Novero M."/>
            <person name="Xianan X."/>
            <person name="Sedzielewska Toro K."/>
            <person name="Morin E."/>
            <person name="Lipzen A."/>
            <person name="Grigoriev I.V."/>
            <person name="Henrissat B."/>
            <person name="Martin F.M."/>
            <person name="Bonfante P."/>
        </authorList>
    </citation>
    <scope>NUCLEOTIDE SEQUENCE [LARGE SCALE GENOMIC DNA]</scope>
    <source>
        <strain evidence="1 2">BEG34</strain>
    </source>
</reference>
<accession>A0A8H4A0Z9</accession>
<sequence>MLQLRTQRYEEVIEWIPFDRLYNVEEIGKREDCSVYSTILLNGLAILLAKPNFLTGQGQWLAKAIGQ</sequence>
<evidence type="ECO:0000313" key="1">
    <source>
        <dbReference type="EMBL" id="KAF0392718.1"/>
    </source>
</evidence>
<evidence type="ECO:0000313" key="2">
    <source>
        <dbReference type="Proteomes" id="UP000439903"/>
    </source>
</evidence>
<proteinExistence type="predicted"/>
<comment type="caution">
    <text evidence="1">The sequence shown here is derived from an EMBL/GenBank/DDBJ whole genome shotgun (WGS) entry which is preliminary data.</text>
</comment>
<dbReference type="AlphaFoldDB" id="A0A8H4A0Z9"/>
<organism evidence="1 2">
    <name type="scientific">Gigaspora margarita</name>
    <dbReference type="NCBI Taxonomy" id="4874"/>
    <lineage>
        <taxon>Eukaryota</taxon>
        <taxon>Fungi</taxon>
        <taxon>Fungi incertae sedis</taxon>
        <taxon>Mucoromycota</taxon>
        <taxon>Glomeromycotina</taxon>
        <taxon>Glomeromycetes</taxon>
        <taxon>Diversisporales</taxon>
        <taxon>Gigasporaceae</taxon>
        <taxon>Gigaspora</taxon>
    </lineage>
</organism>